<evidence type="ECO:0000313" key="3">
    <source>
        <dbReference type="EMBL" id="KIP02599.1"/>
    </source>
</evidence>
<feature type="region of interest" description="Disordered" evidence="2">
    <location>
        <begin position="649"/>
        <end position="679"/>
    </location>
</feature>
<feature type="compositionally biased region" description="Low complexity" evidence="2">
    <location>
        <begin position="25"/>
        <end position="41"/>
    </location>
</feature>
<feature type="region of interest" description="Disordered" evidence="2">
    <location>
        <begin position="335"/>
        <end position="559"/>
    </location>
</feature>
<keyword evidence="4" id="KW-1185">Reference proteome</keyword>
<feature type="region of interest" description="Disordered" evidence="2">
    <location>
        <begin position="1"/>
        <end position="126"/>
    </location>
</feature>
<feature type="compositionally biased region" description="Polar residues" evidence="2">
    <location>
        <begin position="96"/>
        <end position="117"/>
    </location>
</feature>
<dbReference type="HOGENOM" id="CLU_297911_0_0_1"/>
<dbReference type="AlphaFoldDB" id="A0A0C3NDH8"/>
<evidence type="ECO:0000313" key="4">
    <source>
        <dbReference type="Proteomes" id="UP000053257"/>
    </source>
</evidence>
<feature type="region of interest" description="Disordered" evidence="2">
    <location>
        <begin position="209"/>
        <end position="235"/>
    </location>
</feature>
<feature type="compositionally biased region" description="Polar residues" evidence="2">
    <location>
        <begin position="494"/>
        <end position="511"/>
    </location>
</feature>
<feature type="region of interest" description="Disordered" evidence="2">
    <location>
        <begin position="607"/>
        <end position="632"/>
    </location>
</feature>
<feature type="compositionally biased region" description="Polar residues" evidence="2">
    <location>
        <begin position="342"/>
        <end position="362"/>
    </location>
</feature>
<feature type="compositionally biased region" description="Low complexity" evidence="2">
    <location>
        <begin position="662"/>
        <end position="675"/>
    </location>
</feature>
<feature type="compositionally biased region" description="Low complexity" evidence="2">
    <location>
        <begin position="82"/>
        <end position="95"/>
    </location>
</feature>
<feature type="compositionally biased region" description="Polar residues" evidence="2">
    <location>
        <begin position="222"/>
        <end position="235"/>
    </location>
</feature>
<feature type="coiled-coil region" evidence="1">
    <location>
        <begin position="702"/>
        <end position="736"/>
    </location>
</feature>
<feature type="region of interest" description="Disordered" evidence="2">
    <location>
        <begin position="800"/>
        <end position="839"/>
    </location>
</feature>
<evidence type="ECO:0000256" key="2">
    <source>
        <dbReference type="SAM" id="MobiDB-lite"/>
    </source>
</evidence>
<name>A0A0C3NDH8_PHLG1</name>
<dbReference type="EMBL" id="KN840664">
    <property type="protein sequence ID" value="KIP02599.1"/>
    <property type="molecule type" value="Genomic_DNA"/>
</dbReference>
<proteinExistence type="predicted"/>
<feature type="compositionally biased region" description="Polar residues" evidence="2">
    <location>
        <begin position="620"/>
        <end position="632"/>
    </location>
</feature>
<protein>
    <submittedName>
        <fullName evidence="3">Uncharacterized protein</fullName>
    </submittedName>
</protein>
<dbReference type="STRING" id="745531.A0A0C3NDH8"/>
<evidence type="ECO:0000256" key="1">
    <source>
        <dbReference type="SAM" id="Coils"/>
    </source>
</evidence>
<keyword evidence="1" id="KW-0175">Coiled coil</keyword>
<feature type="compositionally biased region" description="Low complexity" evidence="2">
    <location>
        <begin position="49"/>
        <end position="72"/>
    </location>
</feature>
<dbReference type="Proteomes" id="UP000053257">
    <property type="component" value="Unassembled WGS sequence"/>
</dbReference>
<gene>
    <name evidence="3" type="ORF">PHLGIDRAFT_130656</name>
</gene>
<feature type="compositionally biased region" description="Basic and acidic residues" evidence="2">
    <location>
        <begin position="210"/>
        <end position="221"/>
    </location>
</feature>
<feature type="compositionally biased region" description="Polar residues" evidence="2">
    <location>
        <begin position="649"/>
        <end position="661"/>
    </location>
</feature>
<feature type="compositionally biased region" description="Low complexity" evidence="2">
    <location>
        <begin position="431"/>
        <end position="446"/>
    </location>
</feature>
<sequence length="911" mass="96534">MSVHSRQKTAQSQIPVIAPRPPHSSLPSSLSSPHLGLVSPGRHLAVSGSPTRPSASTHSSSSTGSTPFRSFRNFLSFGPTKSQSANSSPAASSSAGPTRQSLGSLRRSTNGERSVSSPNLPTTNLDTTPVLTIELSHKVDQPLIDSEDLQSRLCLRPRTPENSSPLSTTSTLSSRVVAVTPEQPAPYDRSPKLSDLSTILEAETSGISRHIPDFDDSKDVASSRTGRSPNTHTLRASENGAHDVSFLDLSTSGLHKEVLAALSQSGPRERWEDDVVVEDGVESPPMSPPDGIPPDVSFNLGAVDPDLAALLSPNHVGASEPALLVALDAAPSPLRSPIQIATEPNSPASPTRPLSDSKTPPHSATRSPSVPRPSSSSRPPLDRPTSLSASRLPVQSSSARLARSTPERPSFSGSDRTYLPSPAKTEESDGRPSLQLSRQRRSPLLQESPLPRPSSSHGAESDARKTAASRLATPSRHLAPLSSSTRSGVRLIPSPQSSPGYEATESTSLRSPSAVGPSVNRRFNGVRPSLDSGGADRPRTRDRSASITEGYDLPSKRPVDWLGPRTAKAFAAAGLLDGEREAAGPSISRPGSRYGYGSVRSERDFRSQYAPSRAGFSDAGSPQSWGRRSGSISHTVASSEAISSVLGTPLSDSASAPRTTFSGASTAPTSLSSSSAHRHLHDELDTLQQKHALETGVLLSALADSQRTTKMLREENAQLRDTLHYAEAQLAAAREELHRVHFAQSFNPPSTSTLGRNSIHRLAGQEPARRGYPSSRLQTILHSSSDDLRLDQTEAKNAQLNIPQQDPIPPRPSLDSASHSSSRRRRYSGTSSIFPAPPSNMTMLLHEEGFALDATAGFAHAAHASLSSAGNISPTTATFSMLTDSPGSLCLRPEHEQLLGDMPTLDLGADD</sequence>
<reference evidence="3 4" key="1">
    <citation type="journal article" date="2014" name="PLoS Genet.">
        <title>Analysis of the Phlebiopsis gigantea genome, transcriptome and secretome provides insight into its pioneer colonization strategies of wood.</title>
        <authorList>
            <person name="Hori C."/>
            <person name="Ishida T."/>
            <person name="Igarashi K."/>
            <person name="Samejima M."/>
            <person name="Suzuki H."/>
            <person name="Master E."/>
            <person name="Ferreira P."/>
            <person name="Ruiz-Duenas F.J."/>
            <person name="Held B."/>
            <person name="Canessa P."/>
            <person name="Larrondo L.F."/>
            <person name="Schmoll M."/>
            <person name="Druzhinina I.S."/>
            <person name="Kubicek C.P."/>
            <person name="Gaskell J.A."/>
            <person name="Kersten P."/>
            <person name="St John F."/>
            <person name="Glasner J."/>
            <person name="Sabat G."/>
            <person name="Splinter BonDurant S."/>
            <person name="Syed K."/>
            <person name="Yadav J."/>
            <person name="Mgbeahuruike A.C."/>
            <person name="Kovalchuk A."/>
            <person name="Asiegbu F.O."/>
            <person name="Lackner G."/>
            <person name="Hoffmeister D."/>
            <person name="Rencoret J."/>
            <person name="Gutierrez A."/>
            <person name="Sun H."/>
            <person name="Lindquist E."/>
            <person name="Barry K."/>
            <person name="Riley R."/>
            <person name="Grigoriev I.V."/>
            <person name="Henrissat B."/>
            <person name="Kues U."/>
            <person name="Berka R.M."/>
            <person name="Martinez A.T."/>
            <person name="Covert S.F."/>
            <person name="Blanchette R.A."/>
            <person name="Cullen D."/>
        </authorList>
    </citation>
    <scope>NUCLEOTIDE SEQUENCE [LARGE SCALE GENOMIC DNA]</scope>
    <source>
        <strain evidence="3 4">11061_1 CR5-6</strain>
    </source>
</reference>
<dbReference type="OrthoDB" id="3216045at2759"/>
<feature type="compositionally biased region" description="Low complexity" evidence="2">
    <location>
        <begin position="363"/>
        <end position="388"/>
    </location>
</feature>
<organism evidence="3 4">
    <name type="scientific">Phlebiopsis gigantea (strain 11061_1 CR5-6)</name>
    <name type="common">White-rot fungus</name>
    <name type="synonym">Peniophora gigantea</name>
    <dbReference type="NCBI Taxonomy" id="745531"/>
    <lineage>
        <taxon>Eukaryota</taxon>
        <taxon>Fungi</taxon>
        <taxon>Dikarya</taxon>
        <taxon>Basidiomycota</taxon>
        <taxon>Agaricomycotina</taxon>
        <taxon>Agaricomycetes</taxon>
        <taxon>Polyporales</taxon>
        <taxon>Phanerochaetaceae</taxon>
        <taxon>Phlebiopsis</taxon>
    </lineage>
</organism>
<feature type="compositionally biased region" description="Basic and acidic residues" evidence="2">
    <location>
        <begin position="534"/>
        <end position="544"/>
    </location>
</feature>
<accession>A0A0C3NDH8</accession>